<dbReference type="SUPFAM" id="SSF55729">
    <property type="entry name" value="Acyl-CoA N-acyltransferases (Nat)"/>
    <property type="match status" value="1"/>
</dbReference>
<dbReference type="EMBL" id="JAQZCI010000002">
    <property type="protein sequence ID" value="MDD7962000.1"/>
    <property type="molecule type" value="Genomic_DNA"/>
</dbReference>
<feature type="domain" description="N-acetyltransferase" evidence="1">
    <location>
        <begin position="1"/>
        <end position="139"/>
    </location>
</feature>
<name>A0ABT5SHM6_9MICO</name>
<dbReference type="PROSITE" id="PS51186">
    <property type="entry name" value="GNAT"/>
    <property type="match status" value="1"/>
</dbReference>
<proteinExistence type="predicted"/>
<dbReference type="Gene3D" id="3.40.630.30">
    <property type="match status" value="1"/>
</dbReference>
<dbReference type="CDD" id="cd04301">
    <property type="entry name" value="NAT_SF"/>
    <property type="match status" value="1"/>
</dbReference>
<reference evidence="2 3" key="1">
    <citation type="submission" date="2023-02" db="EMBL/GenBank/DDBJ databases">
        <title>Study of novel species of the Microbacterium genus.</title>
        <authorList>
            <person name="Arroyo-Herrera I."/>
            <person name="Roman-Ponce B."/>
            <person name="Vasquez-Murrieta M.S."/>
        </authorList>
    </citation>
    <scope>NUCLEOTIDE SEQUENCE [LARGE SCALE GENOMIC DNA]</scope>
    <source>
        <strain evidence="2 3">NE1TT3</strain>
    </source>
</reference>
<dbReference type="InterPro" id="IPR000182">
    <property type="entry name" value="GNAT_dom"/>
</dbReference>
<keyword evidence="3" id="KW-1185">Reference proteome</keyword>
<gene>
    <name evidence="2" type="ORF">PUW80_06525</name>
</gene>
<evidence type="ECO:0000259" key="1">
    <source>
        <dbReference type="PROSITE" id="PS51186"/>
    </source>
</evidence>
<dbReference type="RefSeq" id="WP_274222904.1">
    <property type="nucleotide sequence ID" value="NZ_JAQZCG020000042.1"/>
</dbReference>
<accession>A0ABT5SHM6</accession>
<protein>
    <submittedName>
        <fullName evidence="2">GNAT family N-acetyltransferase</fullName>
    </submittedName>
</protein>
<evidence type="ECO:0000313" key="2">
    <source>
        <dbReference type="EMBL" id="MDD7962000.1"/>
    </source>
</evidence>
<dbReference type="InterPro" id="IPR016181">
    <property type="entry name" value="Acyl_CoA_acyltransferase"/>
</dbReference>
<sequence length="139" mass="16032">MEYEIDDAPARIQREVVWRWLSSEAYWGRWRERAVLEAQLDAAWRLVGAYRVDTGEQVGFARAASDGASFAYLADVFVVAEHQGHGVARRILRRMIDEGPGHDFRWTLFTRDAHSLYAEFGFETPDETAMVRRAAPDKR</sequence>
<dbReference type="PANTHER" id="PTHR43233">
    <property type="entry name" value="FAMILY N-ACETYLTRANSFERASE, PUTATIVE (AFU_ORTHOLOGUE AFUA_6G03350)-RELATED"/>
    <property type="match status" value="1"/>
</dbReference>
<dbReference type="Proteomes" id="UP001218170">
    <property type="component" value="Unassembled WGS sequence"/>
</dbReference>
<organism evidence="2 3">
    <name type="scientific">Microbacterium thalli</name>
    <dbReference type="NCBI Taxonomy" id="3027921"/>
    <lineage>
        <taxon>Bacteria</taxon>
        <taxon>Bacillati</taxon>
        <taxon>Actinomycetota</taxon>
        <taxon>Actinomycetes</taxon>
        <taxon>Micrococcales</taxon>
        <taxon>Microbacteriaceae</taxon>
        <taxon>Microbacterium</taxon>
    </lineage>
</organism>
<evidence type="ECO:0000313" key="3">
    <source>
        <dbReference type="Proteomes" id="UP001218170"/>
    </source>
</evidence>
<dbReference type="PANTHER" id="PTHR43233:SF1">
    <property type="entry name" value="FAMILY N-ACETYLTRANSFERASE, PUTATIVE (AFU_ORTHOLOGUE AFUA_6G03350)-RELATED"/>
    <property type="match status" value="1"/>
</dbReference>
<dbReference type="Pfam" id="PF13508">
    <property type="entry name" value="Acetyltransf_7"/>
    <property type="match status" value="1"/>
</dbReference>
<dbReference type="InterPro" id="IPR053144">
    <property type="entry name" value="Acetyltransferase_Butenolide"/>
</dbReference>
<comment type="caution">
    <text evidence="2">The sequence shown here is derived from an EMBL/GenBank/DDBJ whole genome shotgun (WGS) entry which is preliminary data.</text>
</comment>